<dbReference type="OrthoDB" id="6159398at2759"/>
<dbReference type="Ensembl" id="ENSSORT00005056167.1">
    <property type="protein sequence ID" value="ENSSORP00005054891.1"/>
    <property type="gene ID" value="ENSSORG00005024546.1"/>
</dbReference>
<evidence type="ECO:0000313" key="6">
    <source>
        <dbReference type="Ensembl" id="ENSSORP00005054891.1"/>
    </source>
</evidence>
<protein>
    <submittedName>
        <fullName evidence="6">Carcinoembryonic antigen-related cell adhesion molecule 5-like</fullName>
    </submittedName>
</protein>
<feature type="domain" description="Ig-like" evidence="5">
    <location>
        <begin position="651"/>
        <end position="741"/>
    </location>
</feature>
<dbReference type="InterPro" id="IPR052598">
    <property type="entry name" value="IgSF_CEA-related"/>
</dbReference>
<feature type="domain" description="Ig-like" evidence="5">
    <location>
        <begin position="117"/>
        <end position="207"/>
    </location>
</feature>
<dbReference type="Pfam" id="PF07679">
    <property type="entry name" value="I-set"/>
    <property type="match status" value="1"/>
</dbReference>
<dbReference type="CDD" id="cd00096">
    <property type="entry name" value="Ig"/>
    <property type="match status" value="1"/>
</dbReference>
<feature type="domain" description="Ig-like" evidence="5">
    <location>
        <begin position="744"/>
        <end position="821"/>
    </location>
</feature>
<reference evidence="6" key="1">
    <citation type="submission" date="2019-06" db="EMBL/GenBank/DDBJ databases">
        <authorList>
            <consortium name="Wellcome Sanger Institute Data Sharing"/>
        </authorList>
    </citation>
    <scope>NUCLEOTIDE SEQUENCE [LARGE SCALE GENOMIC DNA]</scope>
</reference>
<dbReference type="PROSITE" id="PS50835">
    <property type="entry name" value="IG_LIKE"/>
    <property type="match status" value="10"/>
</dbReference>
<keyword evidence="1" id="KW-0732">Signal</keyword>
<dbReference type="InterPro" id="IPR003598">
    <property type="entry name" value="Ig_sub2"/>
</dbReference>
<sequence>MGSSVTALIILVILTTYATDYIWSERIYASENPVPVGNDVTLFSQTHLTTGVWLFNNMLLVSVLPNVSIWRSRVLYNSTTSSLTITSLELSDSGIYTLQQVGSNAFVSHLTLSVREPISNVSVNASATNLVEFNDTVVFMCSMSSGTAPSYVWLNGSSVVKPGAGIQFSDGDSKLTIVSVTRYDAGPFKCNVSNGISDGISTSIYLNISYGPNNTTITLMPMEPIYRAGSNILLSCSVVSHPPAVIKWMFNGGNVFHIGSQLHLERVNVSNSGSYKCLCHNTVTSRFSSASVNITVMDPVASVMVNDSGQPAILNDSFTLSCEVEGPVDHIQWWRNGHLLVADSTTVFGKGNKTVTLNRVQHSDGGQYKCQAFNAVSNMTSSPYTLHVNYGPTAVMISGPSMALTGDMVHLNCSSTSYPPSYISWYFNSSLVANSSVYSIGPLTLKMSGTYKCVAYNNITGKNSTAHHMLTVFVPVTSVLIKSFGAQPILNHTFNLTCEAAGSVDSILWMYNDSPLYAGSTRNLSMDNATLTFNPVRMTDNGNYSCKASNPLNSSVSAIFMLDVSYGPKMPTIVGPTTAWEGYKVKFTCQAPSNPPSTYKWFFNNSLVANMSVYETPPLTMYMSGTYTCMAFNKVTGQNSTAHRELTVYGPITRVQIQASTNVPIEDQMYNITCNITGNVDYVSWMRNGERLYADKTTTFSTNNRTVIFQPLGRNDTGNYTCMAINPVGNMTSHSYRLLVNFGPDTPIIQGPHYAEKGHRAEFSCSAMSVPPSNYSWWFNGSLMATTATFTTEPLSLNMTGKYTCVAKNHMLGTNSSSSVMLNVIEDITVMVKANTMPISSKNFTLTCEVIGSYQRIYWMKDNKPMNSTASMSYHIENNTLTFTPVTRYHDGSYQCDAINLAGSNISPPYKLTVNYGPLNVTIKGPYSAAEGTEVALQCSADSQPDCDFRWVFNGQYSDGSSFTFRAAKDQQGNYTCKATNPVTNITMYKTHAFTVAAHASALHIPTQGGLMMMGVFVMSLPVLFH</sequence>
<accession>A0A673CH32</accession>
<dbReference type="Pfam" id="PF13927">
    <property type="entry name" value="Ig_3"/>
    <property type="match status" value="9"/>
</dbReference>
<reference evidence="6" key="3">
    <citation type="submission" date="2025-09" db="UniProtKB">
        <authorList>
            <consortium name="Ensembl"/>
        </authorList>
    </citation>
    <scope>IDENTIFICATION</scope>
</reference>
<name>A0A673CH32_9TELE</name>
<dbReference type="InParanoid" id="A0A673CH32"/>
<dbReference type="InterPro" id="IPR013783">
    <property type="entry name" value="Ig-like_fold"/>
</dbReference>
<dbReference type="AlphaFoldDB" id="A0A673CH32"/>
<dbReference type="SMART" id="SM00408">
    <property type="entry name" value="IGc2"/>
    <property type="match status" value="10"/>
</dbReference>
<evidence type="ECO:0000313" key="7">
    <source>
        <dbReference type="Proteomes" id="UP000472271"/>
    </source>
</evidence>
<feature type="domain" description="Ig-like" evidence="5">
    <location>
        <begin position="568"/>
        <end position="647"/>
    </location>
</feature>
<dbReference type="Proteomes" id="UP000472271">
    <property type="component" value="Chromosome 16"/>
</dbReference>
<feature type="domain" description="Ig-like" evidence="5">
    <location>
        <begin position="826"/>
        <end position="913"/>
    </location>
</feature>
<dbReference type="PANTHER" id="PTHR44337:SF20">
    <property type="entry name" value="CARCINOEMBRYONIC ANTIGEN-RELATED CELL ADHESION MOLECULE 5-RELATED"/>
    <property type="match status" value="1"/>
</dbReference>
<dbReference type="RefSeq" id="XP_030014611.1">
    <property type="nucleotide sequence ID" value="XM_030158751.1"/>
</dbReference>
<evidence type="ECO:0000256" key="3">
    <source>
        <dbReference type="ARBA" id="ARBA00023180"/>
    </source>
</evidence>
<keyword evidence="2" id="KW-1015">Disulfide bond</keyword>
<gene>
    <name evidence="6" type="primary">LOC115436045</name>
</gene>
<dbReference type="SMART" id="SM00409">
    <property type="entry name" value="IG"/>
    <property type="match status" value="11"/>
</dbReference>
<dbReference type="SUPFAM" id="SSF48726">
    <property type="entry name" value="Immunoglobulin"/>
    <property type="match status" value="10"/>
</dbReference>
<feature type="domain" description="Ig-like" evidence="5">
    <location>
        <begin position="475"/>
        <end position="557"/>
    </location>
</feature>
<keyword evidence="7" id="KW-1185">Reference proteome</keyword>
<dbReference type="InterPro" id="IPR003599">
    <property type="entry name" value="Ig_sub"/>
</dbReference>
<evidence type="ECO:0000259" key="5">
    <source>
        <dbReference type="PROSITE" id="PS50835"/>
    </source>
</evidence>
<feature type="domain" description="Ig-like" evidence="5">
    <location>
        <begin position="299"/>
        <end position="387"/>
    </location>
</feature>
<dbReference type="PANTHER" id="PTHR44337">
    <property type="entry name" value="CARCINOEMBRYONIC ANTIGEN-RELATED CELL ADHESION MOLECULE 8"/>
    <property type="match status" value="1"/>
</dbReference>
<organism evidence="6 7">
    <name type="scientific">Sphaeramia orbicularis</name>
    <name type="common">orbiculate cardinalfish</name>
    <dbReference type="NCBI Taxonomy" id="375764"/>
    <lineage>
        <taxon>Eukaryota</taxon>
        <taxon>Metazoa</taxon>
        <taxon>Chordata</taxon>
        <taxon>Craniata</taxon>
        <taxon>Vertebrata</taxon>
        <taxon>Euteleostomi</taxon>
        <taxon>Actinopterygii</taxon>
        <taxon>Neopterygii</taxon>
        <taxon>Teleostei</taxon>
        <taxon>Neoteleostei</taxon>
        <taxon>Acanthomorphata</taxon>
        <taxon>Gobiaria</taxon>
        <taxon>Kurtiformes</taxon>
        <taxon>Apogonoidei</taxon>
        <taxon>Apogonidae</taxon>
        <taxon>Apogoninae</taxon>
        <taxon>Sphaeramia</taxon>
    </lineage>
</organism>
<evidence type="ECO:0000256" key="2">
    <source>
        <dbReference type="ARBA" id="ARBA00023157"/>
    </source>
</evidence>
<reference evidence="6" key="2">
    <citation type="submission" date="2025-08" db="UniProtKB">
        <authorList>
            <consortium name="Ensembl"/>
        </authorList>
    </citation>
    <scope>IDENTIFICATION</scope>
</reference>
<keyword evidence="4" id="KW-0393">Immunoglobulin domain</keyword>
<feature type="domain" description="Ig-like" evidence="5">
    <location>
        <begin position="392"/>
        <end position="471"/>
    </location>
</feature>
<keyword evidence="3" id="KW-0325">Glycoprotein</keyword>
<evidence type="ECO:0000256" key="1">
    <source>
        <dbReference type="ARBA" id="ARBA00022729"/>
    </source>
</evidence>
<dbReference type="InterPro" id="IPR007110">
    <property type="entry name" value="Ig-like_dom"/>
</dbReference>
<dbReference type="InterPro" id="IPR036179">
    <property type="entry name" value="Ig-like_dom_sf"/>
</dbReference>
<evidence type="ECO:0000256" key="4">
    <source>
        <dbReference type="ARBA" id="ARBA00023319"/>
    </source>
</evidence>
<proteinExistence type="predicted"/>
<feature type="domain" description="Ig-like" evidence="5">
    <location>
        <begin position="918"/>
        <end position="995"/>
    </location>
</feature>
<dbReference type="InterPro" id="IPR013098">
    <property type="entry name" value="Ig_I-set"/>
</dbReference>
<feature type="domain" description="Ig-like" evidence="5">
    <location>
        <begin position="212"/>
        <end position="295"/>
    </location>
</feature>
<dbReference type="Gene3D" id="2.60.40.10">
    <property type="entry name" value="Immunoglobulins"/>
    <property type="match status" value="11"/>
</dbReference>
<dbReference type="GeneID" id="115436045"/>